<dbReference type="PANTHER" id="PTHR47618">
    <property type="entry name" value="BIFUNCTIONAL OLIGORIBONUCLEASE AND PAP PHOSPHATASE NRNA"/>
    <property type="match status" value="1"/>
</dbReference>
<dbReference type="InterPro" id="IPR051319">
    <property type="entry name" value="Oligoribo/pAp-PDE_c-di-AMP_PDE"/>
</dbReference>
<reference evidence="3 4" key="1">
    <citation type="submission" date="2017-04" db="EMBL/GenBank/DDBJ databases">
        <authorList>
            <person name="Afonso C.L."/>
            <person name="Miller P.J."/>
            <person name="Scott M.A."/>
            <person name="Spackman E."/>
            <person name="Goraichik I."/>
            <person name="Dimitrov K.M."/>
            <person name="Suarez D.L."/>
            <person name="Swayne D.E."/>
        </authorList>
    </citation>
    <scope>NUCLEOTIDE SEQUENCE [LARGE SCALE GENOMIC DNA]</scope>
    <source>
        <strain evidence="3 4">CGMCC 1.12708</strain>
    </source>
</reference>
<protein>
    <submittedName>
        <fullName evidence="3">Phosphoesterase RecJ domain-containing protein</fullName>
    </submittedName>
</protein>
<accession>A0A1W2CTR7</accession>
<dbReference type="InterPro" id="IPR038763">
    <property type="entry name" value="DHH_sf"/>
</dbReference>
<dbReference type="AlphaFoldDB" id="A0A1W2CTR7"/>
<evidence type="ECO:0000313" key="4">
    <source>
        <dbReference type="Proteomes" id="UP000192393"/>
    </source>
</evidence>
<dbReference type="RefSeq" id="WP_317043218.1">
    <property type="nucleotide sequence ID" value="NZ_FWXS01000011.1"/>
</dbReference>
<dbReference type="Proteomes" id="UP000192393">
    <property type="component" value="Unassembled WGS sequence"/>
</dbReference>
<feature type="domain" description="DDH" evidence="1">
    <location>
        <begin position="41"/>
        <end position="191"/>
    </location>
</feature>
<dbReference type="Pfam" id="PF01368">
    <property type="entry name" value="DHH"/>
    <property type="match status" value="1"/>
</dbReference>
<evidence type="ECO:0000313" key="3">
    <source>
        <dbReference type="EMBL" id="SMC88613.1"/>
    </source>
</evidence>
<sequence>MYQNPPSCSLTCTILSKPISSQTMEMNRFEELKELLAQPKKIVILPHRNPDGDAIGSTLAMSHYLTKLGHECEIIAPNDFPKFLKWMDGAKKINIAEYKPSKARVLVENADLIFILDFNSFGRIDEVGDWVQRSRVPKILIDHHQEPDQFDFMYSDTMMPATCQMVYNFIEKMGHLDLIDKTISECIYTGIMTDTGNFRFRNTAASTHRVVAELHDRGIEIDKIYNNVFDTQSPTRMKLLGLALNSMETFPEFRTAYMLLTRKQQLEYNSQKGDTEGFVNFGLGLNNFVFSVIFIEDQQNDFIKISFRSKGNFDVNSFAREHFSGGGHVNAAGGKSDLSMEETLQKFQELLHLYKEELEQVEI</sequence>
<dbReference type="Pfam" id="PF02272">
    <property type="entry name" value="DHHA1"/>
    <property type="match status" value="1"/>
</dbReference>
<dbReference type="GO" id="GO:0003676">
    <property type="term" value="F:nucleic acid binding"/>
    <property type="evidence" value="ECO:0007669"/>
    <property type="project" value="InterPro"/>
</dbReference>
<dbReference type="SUPFAM" id="SSF64182">
    <property type="entry name" value="DHH phosphoesterases"/>
    <property type="match status" value="1"/>
</dbReference>
<dbReference type="InterPro" id="IPR003156">
    <property type="entry name" value="DHHA1_dom"/>
</dbReference>
<organism evidence="3 4">
    <name type="scientific">Moheibacter sediminis</name>
    <dbReference type="NCBI Taxonomy" id="1434700"/>
    <lineage>
        <taxon>Bacteria</taxon>
        <taxon>Pseudomonadati</taxon>
        <taxon>Bacteroidota</taxon>
        <taxon>Flavobacteriia</taxon>
        <taxon>Flavobacteriales</taxon>
        <taxon>Weeksellaceae</taxon>
        <taxon>Moheibacter</taxon>
    </lineage>
</organism>
<dbReference type="PANTHER" id="PTHR47618:SF1">
    <property type="entry name" value="BIFUNCTIONAL OLIGORIBONUCLEASE AND PAP PHOSPHATASE NRNA"/>
    <property type="match status" value="1"/>
</dbReference>
<dbReference type="Gene3D" id="3.10.310.30">
    <property type="match status" value="1"/>
</dbReference>
<dbReference type="STRING" id="1434700.SAMN06296427_11161"/>
<evidence type="ECO:0000259" key="2">
    <source>
        <dbReference type="Pfam" id="PF02272"/>
    </source>
</evidence>
<gene>
    <name evidence="3" type="ORF">SAMN06296427_11161</name>
</gene>
<feature type="domain" description="DHHA1" evidence="2">
    <location>
        <begin position="290"/>
        <end position="356"/>
    </location>
</feature>
<proteinExistence type="predicted"/>
<dbReference type="EMBL" id="FWXS01000011">
    <property type="protein sequence ID" value="SMC88613.1"/>
    <property type="molecule type" value="Genomic_DNA"/>
</dbReference>
<keyword evidence="4" id="KW-1185">Reference proteome</keyword>
<dbReference type="Gene3D" id="3.90.1640.10">
    <property type="entry name" value="inorganic pyrophosphatase (n-terminal core)"/>
    <property type="match status" value="1"/>
</dbReference>
<evidence type="ECO:0000259" key="1">
    <source>
        <dbReference type="Pfam" id="PF01368"/>
    </source>
</evidence>
<name>A0A1W2CTR7_9FLAO</name>
<dbReference type="InterPro" id="IPR001667">
    <property type="entry name" value="DDH_dom"/>
</dbReference>